<proteinExistence type="predicted"/>
<evidence type="ECO:0000313" key="4">
    <source>
        <dbReference type="EMBL" id="KAJ8463235.1"/>
    </source>
</evidence>
<feature type="region of interest" description="Disordered" evidence="1">
    <location>
        <begin position="912"/>
        <end position="1093"/>
    </location>
</feature>
<dbReference type="Pfam" id="PF21666">
    <property type="entry name" value="DUF4246_N"/>
    <property type="match status" value="1"/>
</dbReference>
<sequence length="1093" mass="121512">MAAPATQMRLAYAQDRASRHLDHEFPSPFVLTEREPITLVELRMRTLSGVIRSKPNWWSKVRDASIVTKWRQEIVNQDRTIVDKLWGGDERFEHGDGEKKWPRDPITDAQLAYIFDQLEYEASRYDEATGIFSSAVPKVYESRSLIPADLKSSLMSAVSVLESIPDDQKDWHPGSNQQVLDLVHPSLYCLRIGHSYSRSSKDAPGADSVHVLSWEDYKSRRPDFEAFEEKYCISKHYQWLPTDFSVSESGVVEPLGYINNIHPVQHRPLYDVVSSILSRFVPLFNRVLSDSLSPEPPLALVLDPCTWYDHLRRPDTTQEWDKWEREEKWPIIPDPAPFSPPSNDGRIDFKLNGRTMQVIVKLANIVLTPENPRYEGGSWHVEGMGNERIVATGLYYYASENISESRLRFRATVGDAADGSVSVSYQQSDYQGWYAAYGFAGGNMLNQELGHILAEEDKCVAFPNIFQHRVDAFELADPSKPGHRKILCFFLVDPTVKIHSTSDVPPQQAEWSIAEMARAPALKNLPVELFDMVAGYVMEGTISRKEAEEHREKLMEERANFVMEFNENVYEMEFTQSQHFAAACWSLQTMAISDTQSLPLSLAMAIVDQSVTVRGSPGLKRPPPRAQPLSDRAQQRLMRQAVIQAELEAEEREALKMTPEELKILQDSVKSVKAEFTDLDGLSWDTPAARELLKQWHAEQAALRAQSPEITGEIPLRRLKTAITFPTPPRIGITAAEATPSTEDNFSPHPADEEEDTICLPRVSDSRRSSAASTIVPDREDARTPLPSLYASLSGKENKTATDDTENGSRPSLPKSCSAPQISFTNPFAGDSGSHKVAAPSTKGLPPSRIPVLRSKSLSAKPSAVAFTFNVTASASSSSFKDNPTQRIVSLNLNKRVDSRAVLTDSFVRNATAESPRRTQEDVTLMSPAKRSLATAGLSASPTRRVPGSPSGTASSSVRRSSDTTKLNKFRIVSAPPPLTIPTIPPTSSALSTVHTSPSRVFSGPSLGTRPRRASVYDRSTGSPRRQSPTRGNMTSQPSPSRKTLWPAQIDPSSPTRVPKRLRGRDNASPSPTRSPARSPMHMRPGGIPMQRT</sequence>
<evidence type="ECO:0000256" key="1">
    <source>
        <dbReference type="SAM" id="MobiDB-lite"/>
    </source>
</evidence>
<dbReference type="PANTHER" id="PTHR33119:SF1">
    <property type="entry name" value="FE2OG DIOXYGENASE DOMAIN-CONTAINING PROTEIN"/>
    <property type="match status" value="1"/>
</dbReference>
<name>A0AAD7TJL2_9APHY</name>
<feature type="domain" description="DUF4246" evidence="3">
    <location>
        <begin position="7"/>
        <end position="73"/>
    </location>
</feature>
<organism evidence="4 5">
    <name type="scientific">Trametes cubensis</name>
    <dbReference type="NCBI Taxonomy" id="1111947"/>
    <lineage>
        <taxon>Eukaryota</taxon>
        <taxon>Fungi</taxon>
        <taxon>Dikarya</taxon>
        <taxon>Basidiomycota</taxon>
        <taxon>Agaricomycotina</taxon>
        <taxon>Agaricomycetes</taxon>
        <taxon>Polyporales</taxon>
        <taxon>Polyporaceae</taxon>
        <taxon>Trametes</taxon>
    </lineage>
</organism>
<feature type="compositionally biased region" description="Pro residues" evidence="1">
    <location>
        <begin position="975"/>
        <end position="985"/>
    </location>
</feature>
<feature type="domain" description="DUF4246" evidence="2">
    <location>
        <begin position="110"/>
        <end position="512"/>
    </location>
</feature>
<feature type="compositionally biased region" description="Low complexity" evidence="1">
    <location>
        <begin position="1068"/>
        <end position="1080"/>
    </location>
</feature>
<comment type="caution">
    <text evidence="4">The sequence shown here is derived from an EMBL/GenBank/DDBJ whole genome shotgun (WGS) entry which is preliminary data.</text>
</comment>
<protein>
    <submittedName>
        <fullName evidence="4">Uncharacterized protein</fullName>
    </submittedName>
</protein>
<dbReference type="InterPro" id="IPR049192">
    <property type="entry name" value="DUF4246_C"/>
</dbReference>
<feature type="region of interest" description="Disordered" evidence="1">
    <location>
        <begin position="736"/>
        <end position="848"/>
    </location>
</feature>
<evidence type="ECO:0000313" key="5">
    <source>
        <dbReference type="Proteomes" id="UP001215151"/>
    </source>
</evidence>
<feature type="compositionally biased region" description="Polar residues" evidence="1">
    <location>
        <begin position="1018"/>
        <end position="1042"/>
    </location>
</feature>
<gene>
    <name evidence="4" type="ORF">ONZ51_g10382</name>
</gene>
<dbReference type="AlphaFoldDB" id="A0AAD7TJL2"/>
<keyword evidence="5" id="KW-1185">Reference proteome</keyword>
<dbReference type="Proteomes" id="UP001215151">
    <property type="component" value="Unassembled WGS sequence"/>
</dbReference>
<dbReference type="InterPro" id="IPR025340">
    <property type="entry name" value="DUF4246"/>
</dbReference>
<dbReference type="Pfam" id="PF14033">
    <property type="entry name" value="DUF4246"/>
    <property type="match status" value="1"/>
</dbReference>
<dbReference type="InterPro" id="IPR049207">
    <property type="entry name" value="DUF4246_N"/>
</dbReference>
<reference evidence="4" key="1">
    <citation type="submission" date="2022-11" db="EMBL/GenBank/DDBJ databases">
        <title>Genome Sequence of Cubamyces cubensis.</title>
        <authorList>
            <person name="Buettner E."/>
        </authorList>
    </citation>
    <scope>NUCLEOTIDE SEQUENCE</scope>
    <source>
        <strain evidence="4">MPL-01</strain>
    </source>
</reference>
<feature type="compositionally biased region" description="Low complexity" evidence="1">
    <location>
        <begin position="946"/>
        <end position="959"/>
    </location>
</feature>
<dbReference type="EMBL" id="JAPEVG010000407">
    <property type="protein sequence ID" value="KAJ8463235.1"/>
    <property type="molecule type" value="Genomic_DNA"/>
</dbReference>
<accession>A0AAD7TJL2</accession>
<evidence type="ECO:0000259" key="3">
    <source>
        <dbReference type="Pfam" id="PF21666"/>
    </source>
</evidence>
<dbReference type="PANTHER" id="PTHR33119">
    <property type="entry name" value="IFI3P"/>
    <property type="match status" value="1"/>
</dbReference>
<evidence type="ECO:0000259" key="2">
    <source>
        <dbReference type="Pfam" id="PF14033"/>
    </source>
</evidence>